<comment type="subcellular location">
    <subcellularLocation>
        <location evidence="1">Membrane</location>
        <topology evidence="1">Multi-pass membrane protein</topology>
    </subcellularLocation>
</comment>
<sequence length="84" mass="8652">MFPPKPYQVANVLLATSLAATVGSVAGAPVSMTQATVGALMGSVPGVQWRRLRWNAVGRIAAAWAWTLPVSLLCGSGVSMLLGD</sequence>
<organism evidence="8 9">
    <name type="scientific">Actinomyces ruminicola</name>
    <dbReference type="NCBI Taxonomy" id="332524"/>
    <lineage>
        <taxon>Bacteria</taxon>
        <taxon>Bacillati</taxon>
        <taxon>Actinomycetota</taxon>
        <taxon>Actinomycetes</taxon>
        <taxon>Actinomycetales</taxon>
        <taxon>Actinomycetaceae</taxon>
        <taxon>Actinomyces</taxon>
    </lineage>
</organism>
<evidence type="ECO:0000313" key="9">
    <source>
        <dbReference type="Proteomes" id="UP000199671"/>
    </source>
</evidence>
<keyword evidence="3 6" id="KW-0812">Transmembrane</keyword>
<evidence type="ECO:0000256" key="1">
    <source>
        <dbReference type="ARBA" id="ARBA00004141"/>
    </source>
</evidence>
<evidence type="ECO:0000256" key="4">
    <source>
        <dbReference type="ARBA" id="ARBA00022989"/>
    </source>
</evidence>
<dbReference type="Proteomes" id="UP000199671">
    <property type="component" value="Unassembled WGS sequence"/>
</dbReference>
<accession>A0A1G9UKD3</accession>
<dbReference type="EMBL" id="FNHU01000004">
    <property type="protein sequence ID" value="SDM60346.1"/>
    <property type="molecule type" value="Genomic_DNA"/>
</dbReference>
<dbReference type="AlphaFoldDB" id="A0A1G9UKD3"/>
<reference evidence="8 9" key="1">
    <citation type="submission" date="2016-10" db="EMBL/GenBank/DDBJ databases">
        <authorList>
            <person name="de Groot N.N."/>
        </authorList>
    </citation>
    <scope>NUCLEOTIDE SEQUENCE [LARGE SCALE GENOMIC DNA]</scope>
    <source>
        <strain evidence="8 9">KPR-7B</strain>
    </source>
</reference>
<dbReference type="GO" id="GO:0006817">
    <property type="term" value="P:phosphate ion transport"/>
    <property type="evidence" value="ECO:0007669"/>
    <property type="project" value="InterPro"/>
</dbReference>
<protein>
    <submittedName>
        <fullName evidence="8">Phosphate transporter family protein</fullName>
    </submittedName>
</protein>
<name>A0A1G9UKD3_9ACTO</name>
<dbReference type="RefSeq" id="WP_176760806.1">
    <property type="nucleotide sequence ID" value="NZ_FNHU01000004.1"/>
</dbReference>
<dbReference type="InterPro" id="IPR001204">
    <property type="entry name" value="Phos_transporter"/>
</dbReference>
<evidence type="ECO:0000256" key="3">
    <source>
        <dbReference type="ARBA" id="ARBA00022692"/>
    </source>
</evidence>
<dbReference type="GO" id="GO:0016020">
    <property type="term" value="C:membrane"/>
    <property type="evidence" value="ECO:0007669"/>
    <property type="project" value="UniProtKB-SubCell"/>
</dbReference>
<feature type="transmembrane region" description="Helical" evidence="6">
    <location>
        <begin position="61"/>
        <end position="82"/>
    </location>
</feature>
<gene>
    <name evidence="8" type="ORF">SAMN04487766_104137</name>
</gene>
<keyword evidence="5 6" id="KW-0472">Membrane</keyword>
<proteinExistence type="predicted"/>
<evidence type="ECO:0000313" key="8">
    <source>
        <dbReference type="EMBL" id="SDM60346.1"/>
    </source>
</evidence>
<evidence type="ECO:0000256" key="7">
    <source>
        <dbReference type="SAM" id="SignalP"/>
    </source>
</evidence>
<keyword evidence="2" id="KW-0813">Transport</keyword>
<evidence type="ECO:0000256" key="5">
    <source>
        <dbReference type="ARBA" id="ARBA00023136"/>
    </source>
</evidence>
<feature type="signal peptide" evidence="7">
    <location>
        <begin position="1"/>
        <end position="28"/>
    </location>
</feature>
<dbReference type="GO" id="GO:0005315">
    <property type="term" value="F:phosphate transmembrane transporter activity"/>
    <property type="evidence" value="ECO:0007669"/>
    <property type="project" value="InterPro"/>
</dbReference>
<keyword evidence="7" id="KW-0732">Signal</keyword>
<evidence type="ECO:0000256" key="6">
    <source>
        <dbReference type="SAM" id="Phobius"/>
    </source>
</evidence>
<dbReference type="Pfam" id="PF01384">
    <property type="entry name" value="PHO4"/>
    <property type="match status" value="1"/>
</dbReference>
<feature type="chain" id="PRO_5011569467" evidence="7">
    <location>
        <begin position="29"/>
        <end position="84"/>
    </location>
</feature>
<keyword evidence="4 6" id="KW-1133">Transmembrane helix</keyword>
<evidence type="ECO:0000256" key="2">
    <source>
        <dbReference type="ARBA" id="ARBA00022448"/>
    </source>
</evidence>